<dbReference type="GO" id="GO:0004803">
    <property type="term" value="F:transposase activity"/>
    <property type="evidence" value="ECO:0007669"/>
    <property type="project" value="InterPro"/>
</dbReference>
<feature type="domain" description="Insertion element IS402-like" evidence="2">
    <location>
        <begin position="43"/>
        <end position="120"/>
    </location>
</feature>
<dbReference type="EMBL" id="VIWW01000002">
    <property type="protein sequence ID" value="TWF92261.1"/>
    <property type="molecule type" value="Genomic_DNA"/>
</dbReference>
<gene>
    <name evidence="3" type="ORF">FHX80_12581</name>
</gene>
<dbReference type="InterPro" id="IPR025161">
    <property type="entry name" value="IS402-like_dom"/>
</dbReference>
<accession>A0A561TYR8</accession>
<dbReference type="GO" id="GO:0006313">
    <property type="term" value="P:DNA transposition"/>
    <property type="evidence" value="ECO:0007669"/>
    <property type="project" value="InterPro"/>
</dbReference>
<evidence type="ECO:0000259" key="2">
    <source>
        <dbReference type="Pfam" id="PF13340"/>
    </source>
</evidence>
<comment type="caution">
    <text evidence="3">The sequence shown here is derived from an EMBL/GenBank/DDBJ whole genome shotgun (WGS) entry which is preliminary data.</text>
</comment>
<evidence type="ECO:0000259" key="1">
    <source>
        <dbReference type="Pfam" id="PF01609"/>
    </source>
</evidence>
<proteinExistence type="predicted"/>
<sequence length="305" mass="34365">MSQSCVPMPVQSTAGTRECDCLAHRFGNAADNRLRERRYPSDMTDAEWVVVRPLLPVPGWMQGQGGQPEAYCHRAMLDAIGYLVDNGIKWRAMPADFPPWDRVYAFFRRWRDHDLVREFHDRLRGQVRERARRDARPTAGVIDSQSVKADAVVGAGSRGFDGGKLVNGRKRHVVVDTLGLLLGVMVTAADVGDRAAAYVLLEQVATAHHRLALVWADGGYTGSLIEHCLAAFALVLAIVKRSDNVKGFVVLPKRWIVERLFAHLMRSRRLVRDFERRIASAEAMIYWSMVALMTRRLARPHRGRG</sequence>
<evidence type="ECO:0000313" key="3">
    <source>
        <dbReference type="EMBL" id="TWF92261.1"/>
    </source>
</evidence>
<reference evidence="3 4" key="1">
    <citation type="submission" date="2019-06" db="EMBL/GenBank/DDBJ databases">
        <title>Sequencing the genomes of 1000 actinobacteria strains.</title>
        <authorList>
            <person name="Klenk H.-P."/>
        </authorList>
    </citation>
    <scope>NUCLEOTIDE SEQUENCE [LARGE SCALE GENOMIC DNA]</scope>
    <source>
        <strain evidence="3 4">DSM 42059</strain>
    </source>
</reference>
<name>A0A561TYR8_9ACTN</name>
<protein>
    <submittedName>
        <fullName evidence="3">Transposase</fullName>
    </submittedName>
</protein>
<feature type="domain" description="Transposase IS4-like" evidence="1">
    <location>
        <begin position="137"/>
        <end position="292"/>
    </location>
</feature>
<dbReference type="Pfam" id="PF01609">
    <property type="entry name" value="DDE_Tnp_1"/>
    <property type="match status" value="1"/>
</dbReference>
<dbReference type="InterPro" id="IPR002559">
    <property type="entry name" value="Transposase_11"/>
</dbReference>
<dbReference type="AlphaFoldDB" id="A0A561TYR8"/>
<organism evidence="3 4">
    <name type="scientific">Streptomyces brevispora</name>
    <dbReference type="NCBI Taxonomy" id="887462"/>
    <lineage>
        <taxon>Bacteria</taxon>
        <taxon>Bacillati</taxon>
        <taxon>Actinomycetota</taxon>
        <taxon>Actinomycetes</taxon>
        <taxon>Kitasatosporales</taxon>
        <taxon>Streptomycetaceae</taxon>
        <taxon>Streptomyces</taxon>
    </lineage>
</organism>
<evidence type="ECO:0000313" key="4">
    <source>
        <dbReference type="Proteomes" id="UP000318186"/>
    </source>
</evidence>
<dbReference type="GO" id="GO:0003677">
    <property type="term" value="F:DNA binding"/>
    <property type="evidence" value="ECO:0007669"/>
    <property type="project" value="InterPro"/>
</dbReference>
<dbReference type="Pfam" id="PF13340">
    <property type="entry name" value="DUF4096"/>
    <property type="match status" value="1"/>
</dbReference>
<dbReference type="PANTHER" id="PTHR30007:SF0">
    <property type="entry name" value="TRANSPOSASE"/>
    <property type="match status" value="1"/>
</dbReference>
<dbReference type="PANTHER" id="PTHR30007">
    <property type="entry name" value="PHP DOMAIN PROTEIN"/>
    <property type="match status" value="1"/>
</dbReference>
<dbReference type="NCBIfam" id="NF033580">
    <property type="entry name" value="transpos_IS5_3"/>
    <property type="match status" value="1"/>
</dbReference>
<dbReference type="Proteomes" id="UP000318186">
    <property type="component" value="Unassembled WGS sequence"/>
</dbReference>